<dbReference type="AlphaFoldDB" id="A0A915IT17"/>
<feature type="domain" description="EB" evidence="2">
    <location>
        <begin position="18"/>
        <end position="57"/>
    </location>
</feature>
<keyword evidence="3" id="KW-1185">Reference proteome</keyword>
<feature type="signal peptide" evidence="1">
    <location>
        <begin position="1"/>
        <end position="19"/>
    </location>
</feature>
<dbReference type="Pfam" id="PF01683">
    <property type="entry name" value="EB"/>
    <property type="match status" value="1"/>
</dbReference>
<reference evidence="4" key="1">
    <citation type="submission" date="2022-11" db="UniProtKB">
        <authorList>
            <consortium name="WormBaseParasite"/>
        </authorList>
    </citation>
    <scope>IDENTIFICATION</scope>
</reference>
<protein>
    <submittedName>
        <fullName evidence="4">EB domain-containing protein</fullName>
    </submittedName>
</protein>
<proteinExistence type="predicted"/>
<name>A0A915IT17_ROMCU</name>
<dbReference type="Proteomes" id="UP000887565">
    <property type="component" value="Unplaced"/>
</dbReference>
<evidence type="ECO:0000256" key="1">
    <source>
        <dbReference type="SAM" id="SignalP"/>
    </source>
</evidence>
<evidence type="ECO:0000259" key="2">
    <source>
        <dbReference type="Pfam" id="PF01683"/>
    </source>
</evidence>
<dbReference type="WBParaSite" id="nRc.2.0.1.t17344-RA">
    <property type="protein sequence ID" value="nRc.2.0.1.t17344-RA"/>
    <property type="gene ID" value="nRc.2.0.1.g17344"/>
</dbReference>
<evidence type="ECO:0000313" key="3">
    <source>
        <dbReference type="Proteomes" id="UP000887565"/>
    </source>
</evidence>
<keyword evidence="1" id="KW-0732">Signal</keyword>
<sequence>MIALFVVLCFAFPAMETSSVNLGGRCTQDSDCQIAYSTCQRGICACRSSFKAVGGLCTS</sequence>
<feature type="chain" id="PRO_5037847902" evidence="1">
    <location>
        <begin position="20"/>
        <end position="59"/>
    </location>
</feature>
<evidence type="ECO:0000313" key="4">
    <source>
        <dbReference type="WBParaSite" id="nRc.2.0.1.t17344-RA"/>
    </source>
</evidence>
<organism evidence="3 4">
    <name type="scientific">Romanomermis culicivorax</name>
    <name type="common">Nematode worm</name>
    <dbReference type="NCBI Taxonomy" id="13658"/>
    <lineage>
        <taxon>Eukaryota</taxon>
        <taxon>Metazoa</taxon>
        <taxon>Ecdysozoa</taxon>
        <taxon>Nematoda</taxon>
        <taxon>Enoplea</taxon>
        <taxon>Dorylaimia</taxon>
        <taxon>Mermithida</taxon>
        <taxon>Mermithoidea</taxon>
        <taxon>Mermithidae</taxon>
        <taxon>Romanomermis</taxon>
    </lineage>
</organism>
<dbReference type="InterPro" id="IPR006149">
    <property type="entry name" value="EB_dom"/>
</dbReference>
<accession>A0A915IT17</accession>